<dbReference type="InterPro" id="IPR029058">
    <property type="entry name" value="AB_hydrolase_fold"/>
</dbReference>
<evidence type="ECO:0000256" key="4">
    <source>
        <dbReference type="ARBA" id="ARBA00022502"/>
    </source>
</evidence>
<organism evidence="12 13">
    <name type="scientific">Trichoderma ghanense</name>
    <dbReference type="NCBI Taxonomy" id="65468"/>
    <lineage>
        <taxon>Eukaryota</taxon>
        <taxon>Fungi</taxon>
        <taxon>Dikarya</taxon>
        <taxon>Ascomycota</taxon>
        <taxon>Pezizomycotina</taxon>
        <taxon>Sordariomycetes</taxon>
        <taxon>Hypocreomycetidae</taxon>
        <taxon>Hypocreales</taxon>
        <taxon>Hypocreaceae</taxon>
        <taxon>Trichoderma</taxon>
    </lineage>
</organism>
<dbReference type="Proteomes" id="UP001642720">
    <property type="component" value="Unassembled WGS sequence"/>
</dbReference>
<keyword evidence="6" id="KW-0256">Endoplasmic reticulum</keyword>
<evidence type="ECO:0000256" key="8">
    <source>
        <dbReference type="ARBA" id="ARBA00023136"/>
    </source>
</evidence>
<comment type="caution">
    <text evidence="12">The sequence shown here is derived from an EMBL/GenBank/DDBJ whole genome shotgun (WGS) entry which is preliminary data.</text>
</comment>
<sequence>MDLITSTAPIHVAPAALAIMASGEAEHPQASGSSAPVDSASPAPALPPPEKPSAVRQRSYVVLSFWLVVLLLGLPIWWKTTAIYRAELPLDSMLKWADGKACRPVFPLQISIQADALQEQEAHNLIRLTQHALDDLNDFSGHHLRLQLAPRNAPLPKDDFRTALTIRLQPGTSTSASLNQESAVLDITYPPNYVPSLTSPSSPLASYITNELRATFAEEQSIISYLLSTSSMSTGVRPQGLSAEAAEALSKRTTRSLRYAPTYHLTFSLFTANGVPNTWDIEAALDEYIRPMLEVLRPIHNFTIDTQVQLYAVPGVQSQVLSKEHLSSFINAAEWPLSPSIGKAPTVNFVIYVGNQTVALDAETETSQSWMIPQWGTVYLLSHPDTVSHVSVEELKQPMLTFGGHLLSLLGTPQSGSLPLRLSTLGRIRSTDLLLRASSTLGSLARLSLALPSISIPRSVADGVSKTMHHLELACADLGGPEGLMHARIAEEEAERAFFEKSMVGQLYFPDEHKIAVYLPLLGPVFVPLILGLINEIKKLVKEAKQKALDARSKKHHIHDGTPLECRIYHPASCSRSPQSEPWRRHAAVFAHPYAPLGGSFDDGIVDAVAAQLLRKGYLLGTFNFRGAGQSGGRTSWTARPERDDYISFVGFVAHYVHGLVSSGDDDETRLNSQRPPVLLMAGYSYGAMITTQLPPLNELLELFSSPDSGSHAAQIRLRAEGWAEKQRHILREAQAQHRSPDSASDSASPNRLIPANGRLSPINGFTMPRPAYLLVSPLQGLVTHLATMSLMPSVLARRRPPQQDPGAEAKLVQNPTLAVFGDCDIFVPVGKLRAWVARLSSQPASQFRGHEIPSAGHFWAEEGVLHAMLDLVCEFAYTLYDSD</sequence>
<evidence type="ECO:0000313" key="13">
    <source>
        <dbReference type="Proteomes" id="UP001642720"/>
    </source>
</evidence>
<evidence type="ECO:0000256" key="2">
    <source>
        <dbReference type="ARBA" id="ARBA00004687"/>
    </source>
</evidence>
<evidence type="ECO:0000256" key="5">
    <source>
        <dbReference type="ARBA" id="ARBA00022692"/>
    </source>
</evidence>
<comment type="subcellular location">
    <subcellularLocation>
        <location evidence="1">Endoplasmic reticulum membrane</location>
        <topology evidence="1">Multi-pass membrane protein</topology>
    </subcellularLocation>
</comment>
<accession>A0ABY2H7J6</accession>
<feature type="region of interest" description="Disordered" evidence="10">
    <location>
        <begin position="27"/>
        <end position="52"/>
    </location>
</feature>
<dbReference type="RefSeq" id="XP_073559124.1">
    <property type="nucleotide sequence ID" value="XM_073702468.1"/>
</dbReference>
<dbReference type="InterPro" id="IPR019540">
    <property type="entry name" value="PtdIno-glycan_biosynth_class_S"/>
</dbReference>
<evidence type="ECO:0000256" key="3">
    <source>
        <dbReference type="ARBA" id="ARBA00005316"/>
    </source>
</evidence>
<comment type="pathway">
    <text evidence="2">Glycolipid biosynthesis; glycosylphosphatidylinositol-anchor biosynthesis.</text>
</comment>
<keyword evidence="4" id="KW-0337">GPI-anchor biosynthesis</keyword>
<dbReference type="Pfam" id="PF10510">
    <property type="entry name" value="PIG-S"/>
    <property type="match status" value="1"/>
</dbReference>
<evidence type="ECO:0000256" key="9">
    <source>
        <dbReference type="ARBA" id="ARBA00023180"/>
    </source>
</evidence>
<keyword evidence="9" id="KW-0325">Glycoprotein</keyword>
<protein>
    <submittedName>
        <fullName evidence="12">GPI transamidase component PIG-S-like protein</fullName>
    </submittedName>
</protein>
<reference evidence="12 13" key="1">
    <citation type="submission" date="2018-01" db="EMBL/GenBank/DDBJ databases">
        <title>Genome characterization of the sugarcane-associated fungus Trichoderma ghanense CCMA-1212 and their application in lignocelulose bioconversion.</title>
        <authorList>
            <person name="Steindorff A.S."/>
            <person name="Mendes T.D."/>
            <person name="Vilela E.S.D."/>
            <person name="Rodrigues D.S."/>
            <person name="Formighieri E.F."/>
            <person name="Melo I.S."/>
            <person name="Favaro L.C.L."/>
        </authorList>
    </citation>
    <scope>NUCLEOTIDE SEQUENCE [LARGE SCALE GENOMIC DNA]</scope>
    <source>
        <strain evidence="12 13">CCMA-1212</strain>
    </source>
</reference>
<keyword evidence="5 11" id="KW-0812">Transmembrane</keyword>
<keyword evidence="7 11" id="KW-1133">Transmembrane helix</keyword>
<feature type="compositionally biased region" description="Low complexity" evidence="10">
    <location>
        <begin position="30"/>
        <end position="43"/>
    </location>
</feature>
<evidence type="ECO:0000313" key="12">
    <source>
        <dbReference type="EMBL" id="TFB02923.1"/>
    </source>
</evidence>
<evidence type="ECO:0000256" key="6">
    <source>
        <dbReference type="ARBA" id="ARBA00022824"/>
    </source>
</evidence>
<keyword evidence="13" id="KW-1185">Reference proteome</keyword>
<dbReference type="Gene3D" id="3.40.50.1820">
    <property type="entry name" value="alpha/beta hydrolase"/>
    <property type="match status" value="1"/>
</dbReference>
<dbReference type="EMBL" id="PPTA01000006">
    <property type="protein sequence ID" value="TFB02923.1"/>
    <property type="molecule type" value="Genomic_DNA"/>
</dbReference>
<dbReference type="PANTHER" id="PTHR21072:SF13">
    <property type="entry name" value="GPI TRANSAMIDASE COMPONENT PIG-S"/>
    <property type="match status" value="1"/>
</dbReference>
<comment type="similarity">
    <text evidence="3">Belongs to the PIGS family.</text>
</comment>
<keyword evidence="8 11" id="KW-0472">Membrane</keyword>
<dbReference type="PANTHER" id="PTHR21072">
    <property type="entry name" value="GPI TRANSAMIDASE COMPONENT PIG-S"/>
    <property type="match status" value="1"/>
</dbReference>
<feature type="region of interest" description="Disordered" evidence="10">
    <location>
        <begin position="734"/>
        <end position="756"/>
    </location>
</feature>
<dbReference type="GeneID" id="300576918"/>
<proteinExistence type="inferred from homology"/>
<name>A0ABY2H7J6_9HYPO</name>
<gene>
    <name evidence="12" type="ORF">CCMA1212_005198</name>
</gene>
<dbReference type="SUPFAM" id="SSF53474">
    <property type="entry name" value="alpha/beta-Hydrolases"/>
    <property type="match status" value="1"/>
</dbReference>
<evidence type="ECO:0000256" key="11">
    <source>
        <dbReference type="SAM" id="Phobius"/>
    </source>
</evidence>
<evidence type="ECO:0000256" key="10">
    <source>
        <dbReference type="SAM" id="MobiDB-lite"/>
    </source>
</evidence>
<evidence type="ECO:0000256" key="1">
    <source>
        <dbReference type="ARBA" id="ARBA00004477"/>
    </source>
</evidence>
<evidence type="ECO:0000256" key="7">
    <source>
        <dbReference type="ARBA" id="ARBA00022989"/>
    </source>
</evidence>
<feature type="transmembrane region" description="Helical" evidence="11">
    <location>
        <begin position="60"/>
        <end position="78"/>
    </location>
</feature>